<dbReference type="Pfam" id="PF01569">
    <property type="entry name" value="PAP2"/>
    <property type="match status" value="1"/>
</dbReference>
<proteinExistence type="predicted"/>
<dbReference type="PANTHER" id="PTHR14969">
    <property type="entry name" value="SPHINGOSINE-1-PHOSPHATE PHOSPHOHYDROLASE"/>
    <property type="match status" value="1"/>
</dbReference>
<reference evidence="3 4" key="1">
    <citation type="journal article" date="2016" name="Nat. Commun.">
        <title>Thousands of microbial genomes shed light on interconnected biogeochemical processes in an aquifer system.</title>
        <authorList>
            <person name="Anantharaman K."/>
            <person name="Brown C.T."/>
            <person name="Hug L.A."/>
            <person name="Sharon I."/>
            <person name="Castelle C.J."/>
            <person name="Probst A.J."/>
            <person name="Thomas B.C."/>
            <person name="Singh A."/>
            <person name="Wilkins M.J."/>
            <person name="Karaoz U."/>
            <person name="Brodie E.L."/>
            <person name="Williams K.H."/>
            <person name="Hubbard S.S."/>
            <person name="Banfield J.F."/>
        </authorList>
    </citation>
    <scope>NUCLEOTIDE SEQUENCE [LARGE SCALE GENOMIC DNA]</scope>
</reference>
<dbReference type="Proteomes" id="UP000177960">
    <property type="component" value="Unassembled WGS sequence"/>
</dbReference>
<dbReference type="InterPro" id="IPR036938">
    <property type="entry name" value="PAP2/HPO_sf"/>
</dbReference>
<dbReference type="STRING" id="1798404.A3B92_02425"/>
<feature type="domain" description="Phosphatidic acid phosphatase type 2/haloperoxidase" evidence="2">
    <location>
        <begin position="55"/>
        <end position="163"/>
    </location>
</feature>
<comment type="caution">
    <text evidence="3">The sequence shown here is derived from an EMBL/GenBank/DDBJ whole genome shotgun (WGS) entry which is preliminary data.</text>
</comment>
<keyword evidence="1" id="KW-0472">Membrane</keyword>
<evidence type="ECO:0000256" key="1">
    <source>
        <dbReference type="SAM" id="Phobius"/>
    </source>
</evidence>
<keyword evidence="1" id="KW-1133">Transmembrane helix</keyword>
<dbReference type="PANTHER" id="PTHR14969:SF13">
    <property type="entry name" value="AT30094P"/>
    <property type="match status" value="1"/>
</dbReference>
<feature type="transmembrane region" description="Helical" evidence="1">
    <location>
        <begin position="148"/>
        <end position="167"/>
    </location>
</feature>
<feature type="transmembrane region" description="Helical" evidence="1">
    <location>
        <begin position="21"/>
        <end position="43"/>
    </location>
</feature>
<feature type="transmembrane region" description="Helical" evidence="1">
    <location>
        <begin position="97"/>
        <end position="117"/>
    </location>
</feature>
<gene>
    <name evidence="3" type="ORF">A3B92_02425</name>
</gene>
<organism evidence="3 4">
    <name type="scientific">Candidatus Harrisonbacteria bacterium RIFCSPHIGHO2_02_FULL_42_16</name>
    <dbReference type="NCBI Taxonomy" id="1798404"/>
    <lineage>
        <taxon>Bacteria</taxon>
        <taxon>Candidatus Harrisoniibacteriota</taxon>
    </lineage>
</organism>
<evidence type="ECO:0000259" key="2">
    <source>
        <dbReference type="SMART" id="SM00014"/>
    </source>
</evidence>
<evidence type="ECO:0000313" key="3">
    <source>
        <dbReference type="EMBL" id="OGY63947.1"/>
    </source>
</evidence>
<dbReference type="EMBL" id="MHJG01000013">
    <property type="protein sequence ID" value="OGY63947.1"/>
    <property type="molecule type" value="Genomic_DNA"/>
</dbReference>
<keyword evidence="1" id="KW-0812">Transmembrane</keyword>
<accession>A0A1G1ZJF5</accession>
<feature type="transmembrane region" description="Helical" evidence="1">
    <location>
        <begin position="124"/>
        <end position="142"/>
    </location>
</feature>
<dbReference type="InterPro" id="IPR000326">
    <property type="entry name" value="PAP2/HPO"/>
</dbReference>
<name>A0A1G1ZJF5_9BACT</name>
<sequence length="173" mass="19206">MEQNLFILINSFAGKSGFLDFLAVFFASYFGYILLAAALYAIFSLSGWKAKIRQFSFSALTIILSWGILSEFIRFFYDKPRPFAILEVTKLINHSANGSFPSGHAAFFFALAFSIFAVNKKFGWYLTAGASAIGLARVFAGVHWPLDIAGGAAVAFFSFLIVEKYILNFKKVD</sequence>
<evidence type="ECO:0000313" key="4">
    <source>
        <dbReference type="Proteomes" id="UP000177960"/>
    </source>
</evidence>
<dbReference type="SMART" id="SM00014">
    <property type="entry name" value="acidPPc"/>
    <property type="match status" value="1"/>
</dbReference>
<protein>
    <recommendedName>
        <fullName evidence="2">Phosphatidic acid phosphatase type 2/haloperoxidase domain-containing protein</fullName>
    </recommendedName>
</protein>
<dbReference type="SUPFAM" id="SSF48317">
    <property type="entry name" value="Acid phosphatase/Vanadium-dependent haloperoxidase"/>
    <property type="match status" value="1"/>
</dbReference>
<feature type="transmembrane region" description="Helical" evidence="1">
    <location>
        <begin position="55"/>
        <end position="77"/>
    </location>
</feature>
<dbReference type="Gene3D" id="1.20.144.10">
    <property type="entry name" value="Phosphatidic acid phosphatase type 2/haloperoxidase"/>
    <property type="match status" value="1"/>
</dbReference>
<dbReference type="AlphaFoldDB" id="A0A1G1ZJF5"/>